<dbReference type="AlphaFoldDB" id="A0A2C6L264"/>
<reference evidence="1 2" key="1">
    <citation type="submission" date="2013-09" db="EMBL/GenBank/DDBJ databases">
        <title>Biodegradation of hydrocarbons in the deep terrestrial subsurface : characterization of a microbial consortium composed of two Desulfotomaculum species originating from a deep geological formation.</title>
        <authorList>
            <person name="Aullo T."/>
            <person name="Berlendis S."/>
            <person name="Lascourreges J.-F."/>
            <person name="Dessort D."/>
            <person name="Saint-Laurent S."/>
            <person name="Schraauwers B."/>
            <person name="Mas J."/>
            <person name="Magot M."/>
            <person name="Ranchou-Peyruse A."/>
        </authorList>
    </citation>
    <scope>NUCLEOTIDE SEQUENCE [LARGE SCALE GENOMIC DNA]</scope>
    <source>
        <strain evidence="1 2">Bs107</strain>
    </source>
</reference>
<comment type="caution">
    <text evidence="1">The sequence shown here is derived from an EMBL/GenBank/DDBJ whole genome shotgun (WGS) entry which is preliminary data.</text>
</comment>
<organism evidence="1 2">
    <name type="scientific">Desulforamulus profundi</name>
    <dbReference type="NCBI Taxonomy" id="1383067"/>
    <lineage>
        <taxon>Bacteria</taxon>
        <taxon>Bacillati</taxon>
        <taxon>Bacillota</taxon>
        <taxon>Clostridia</taxon>
        <taxon>Eubacteriales</taxon>
        <taxon>Peptococcaceae</taxon>
        <taxon>Desulforamulus</taxon>
    </lineage>
</organism>
<accession>A0A2C6L264</accession>
<proteinExistence type="predicted"/>
<dbReference type="EMBL" id="AWQQ01000069">
    <property type="protein sequence ID" value="PHJ37851.1"/>
    <property type="molecule type" value="Genomic_DNA"/>
</dbReference>
<keyword evidence="2" id="KW-1185">Reference proteome</keyword>
<evidence type="ECO:0000313" key="1">
    <source>
        <dbReference type="EMBL" id="PHJ37851.1"/>
    </source>
</evidence>
<sequence length="35" mass="3884">MEFKLKSQFKPGGDQPRAIEQLVTALSAHPTQVCQ</sequence>
<dbReference type="Gene3D" id="3.40.50.300">
    <property type="entry name" value="P-loop containing nucleotide triphosphate hydrolases"/>
    <property type="match status" value="1"/>
</dbReference>
<dbReference type="Proteomes" id="UP000222564">
    <property type="component" value="Unassembled WGS sequence"/>
</dbReference>
<evidence type="ECO:0000313" key="2">
    <source>
        <dbReference type="Proteomes" id="UP000222564"/>
    </source>
</evidence>
<dbReference type="InterPro" id="IPR027417">
    <property type="entry name" value="P-loop_NTPase"/>
</dbReference>
<protein>
    <submittedName>
        <fullName evidence="1">Excinuclease ABC subunit B</fullName>
    </submittedName>
</protein>
<name>A0A2C6L264_9FIRM</name>
<gene>
    <name evidence="1" type="ORF">P378_13155</name>
</gene>